<evidence type="ECO:0000313" key="2">
    <source>
        <dbReference type="EMBL" id="VEL35975.1"/>
    </source>
</evidence>
<comment type="caution">
    <text evidence="2">The sequence shown here is derived from an EMBL/GenBank/DDBJ whole genome shotgun (WGS) entry which is preliminary data.</text>
</comment>
<protein>
    <submittedName>
        <fullName evidence="2">Uncharacterized protein</fullName>
    </submittedName>
</protein>
<feature type="chain" id="PRO_5019020591" evidence="1">
    <location>
        <begin position="23"/>
        <end position="181"/>
    </location>
</feature>
<reference evidence="2" key="1">
    <citation type="submission" date="2018-11" db="EMBL/GenBank/DDBJ databases">
        <authorList>
            <consortium name="Pathogen Informatics"/>
        </authorList>
    </citation>
    <scope>NUCLEOTIDE SEQUENCE</scope>
</reference>
<feature type="signal peptide" evidence="1">
    <location>
        <begin position="1"/>
        <end position="22"/>
    </location>
</feature>
<keyword evidence="1" id="KW-0732">Signal</keyword>
<keyword evidence="3" id="KW-1185">Reference proteome</keyword>
<dbReference type="Proteomes" id="UP000784294">
    <property type="component" value="Unassembled WGS sequence"/>
</dbReference>
<sequence>MVLRETFLFLMLTLQLLPSSAPSCLRRWFMMGRTLGLASFKAEDAIGIVKRRSTVAEASATLNKLLPKTSSDEANETFAEGSGEGVELKGKKWEKFSQAQSLSGHLRTVSTCPSLGKRYSIGCREARGNSCTPNGRLYKRLEFRLFSVDSAAGAGFGSCYRRSGTARLTGPMENIIMSSNE</sequence>
<accession>A0A448XGB3</accession>
<organism evidence="2 3">
    <name type="scientific">Protopolystoma xenopodis</name>
    <dbReference type="NCBI Taxonomy" id="117903"/>
    <lineage>
        <taxon>Eukaryota</taxon>
        <taxon>Metazoa</taxon>
        <taxon>Spiralia</taxon>
        <taxon>Lophotrochozoa</taxon>
        <taxon>Platyhelminthes</taxon>
        <taxon>Monogenea</taxon>
        <taxon>Polyopisthocotylea</taxon>
        <taxon>Polystomatidea</taxon>
        <taxon>Polystomatidae</taxon>
        <taxon>Protopolystoma</taxon>
    </lineage>
</organism>
<proteinExistence type="predicted"/>
<dbReference type="EMBL" id="CAAALY010251130">
    <property type="protein sequence ID" value="VEL35975.1"/>
    <property type="molecule type" value="Genomic_DNA"/>
</dbReference>
<name>A0A448XGB3_9PLAT</name>
<evidence type="ECO:0000313" key="3">
    <source>
        <dbReference type="Proteomes" id="UP000784294"/>
    </source>
</evidence>
<dbReference type="AlphaFoldDB" id="A0A448XGB3"/>
<evidence type="ECO:0000256" key="1">
    <source>
        <dbReference type="SAM" id="SignalP"/>
    </source>
</evidence>
<gene>
    <name evidence="2" type="ORF">PXEA_LOCUS29415</name>
</gene>